<gene>
    <name evidence="1" type="ordered locus">KNP414_03805</name>
</gene>
<sequence length="227" mass="25676">MSGGAGDRLLKLAAVYAPVMLLDEQEPFVPVRCGVTLLEASGPSPSFRRELRFDPAEVSSVIEYAVYWDYDIGHLYDLEHVWVYLGHQGEVVRCEASFHGKFFHGLLPDRSNLEEGRRPVLHVQAGKHAFGAMPELFRLLPDGERAGMELAGEGGVLVPDLFRGTFATDAELDELAARHLQAFRFRPSHRYRRYEWPADAFAPWSALREEIPRRMNALLARLRADSE</sequence>
<name>F8F670_PAEMK</name>
<proteinExistence type="predicted"/>
<dbReference type="PATRIC" id="fig|1036673.3.peg.3498"/>
<dbReference type="RefSeq" id="WP_013917501.1">
    <property type="nucleotide sequence ID" value="NC_015690.1"/>
</dbReference>
<evidence type="ECO:0000313" key="2">
    <source>
        <dbReference type="Proteomes" id="UP000006620"/>
    </source>
</evidence>
<reference evidence="2" key="1">
    <citation type="submission" date="2011-06" db="EMBL/GenBank/DDBJ databases">
        <title>Complete genome sequence of Paenibacillus mucilaginosus KNP414.</title>
        <authorList>
            <person name="Wang J."/>
            <person name="Hu S."/>
            <person name="Hu X."/>
            <person name="Zhang B."/>
            <person name="Dong D."/>
            <person name="Zhang S."/>
            <person name="Zhao K."/>
            <person name="Wu D."/>
        </authorList>
    </citation>
    <scope>NUCLEOTIDE SEQUENCE [LARGE SCALE GENOMIC DNA]</scope>
    <source>
        <strain evidence="2">KNP414</strain>
    </source>
</reference>
<dbReference type="KEGG" id="pms:KNP414_03805"/>
<accession>F8F670</accession>
<evidence type="ECO:0000313" key="1">
    <source>
        <dbReference type="EMBL" id="AEI42344.1"/>
    </source>
</evidence>
<dbReference type="AlphaFoldDB" id="F8F670"/>
<organism evidence="1 2">
    <name type="scientific">Paenibacillus mucilaginosus (strain KNP414)</name>
    <dbReference type="NCBI Taxonomy" id="1036673"/>
    <lineage>
        <taxon>Bacteria</taxon>
        <taxon>Bacillati</taxon>
        <taxon>Bacillota</taxon>
        <taxon>Bacilli</taxon>
        <taxon>Bacillales</taxon>
        <taxon>Paenibacillaceae</taxon>
        <taxon>Paenibacillus</taxon>
    </lineage>
</organism>
<dbReference type="HOGENOM" id="CLU_1223431_0_0_9"/>
<reference evidence="1 2" key="2">
    <citation type="journal article" date="2013" name="Genome Announc.">
        <title>Genome Sequence of Growth-Improving Paenibacillus mucilaginosus Strain KNP414.</title>
        <authorList>
            <person name="Lu J.J."/>
            <person name="Wang J.F."/>
            <person name="Hu X.F."/>
        </authorList>
    </citation>
    <scope>NUCLEOTIDE SEQUENCE [LARGE SCALE GENOMIC DNA]</scope>
    <source>
        <strain evidence="1 2">KNP414</strain>
    </source>
</reference>
<dbReference type="EMBL" id="CP002869">
    <property type="protein sequence ID" value="AEI42344.1"/>
    <property type="molecule type" value="Genomic_DNA"/>
</dbReference>
<dbReference type="Proteomes" id="UP000006620">
    <property type="component" value="Chromosome"/>
</dbReference>
<protein>
    <submittedName>
        <fullName evidence="1">Uncharacterized protein</fullName>
    </submittedName>
</protein>